<evidence type="ECO:0000313" key="3">
    <source>
        <dbReference type="Proteomes" id="UP000025229"/>
    </source>
</evidence>
<dbReference type="Proteomes" id="UP000025229">
    <property type="component" value="Chromosome"/>
</dbReference>
<proteinExistence type="predicted"/>
<evidence type="ECO:0000313" key="2">
    <source>
        <dbReference type="EMBL" id="MDX5894579.1"/>
    </source>
</evidence>
<accession>A0A023X530</accession>
<name>A0A023X530_RUBRA</name>
<dbReference type="PANTHER" id="PTHR34309">
    <property type="entry name" value="SLR1406 PROTEIN"/>
    <property type="match status" value="1"/>
</dbReference>
<dbReference type="PANTHER" id="PTHR34309:SF1">
    <property type="entry name" value="PROTEIN GLCG"/>
    <property type="match status" value="1"/>
</dbReference>
<dbReference type="AlphaFoldDB" id="A0A023X530"/>
<dbReference type="OrthoDB" id="9778896at2"/>
<dbReference type="Pfam" id="PF03928">
    <property type="entry name" value="HbpS-like"/>
    <property type="match status" value="1"/>
</dbReference>
<dbReference type="Gene3D" id="3.30.450.150">
    <property type="entry name" value="Haem-degrading domain"/>
    <property type="match status" value="1"/>
</dbReference>
<reference evidence="1 3" key="1">
    <citation type="submission" date="2014-03" db="EMBL/GenBank/DDBJ databases">
        <title>Complete genome sequence of the Radio-Resistant Rubrobacter radiotolerans RSPS-4.</title>
        <authorList>
            <person name="Egas C.C."/>
            <person name="Barroso C.C."/>
            <person name="Froufe H.J.C."/>
            <person name="Pacheco J.J."/>
            <person name="Albuquerque L.L."/>
            <person name="da Costa M.M.S."/>
        </authorList>
    </citation>
    <scope>NUCLEOTIDE SEQUENCE [LARGE SCALE GENOMIC DNA]</scope>
    <source>
        <strain evidence="1 3">RSPS-4</strain>
    </source>
</reference>
<dbReference type="SUPFAM" id="SSF143744">
    <property type="entry name" value="GlcG-like"/>
    <property type="match status" value="1"/>
</dbReference>
<dbReference type="InterPro" id="IPR005624">
    <property type="entry name" value="PduO/GlcC-like"/>
</dbReference>
<dbReference type="HOGENOM" id="CLU_103773_2_2_11"/>
<reference evidence="2" key="2">
    <citation type="submission" date="2023-11" db="EMBL/GenBank/DDBJ databases">
        <title>MicrobeMod: A computational toolkit for identifying prokaryotic methylation and restriction-modification with nanopore sequencing.</title>
        <authorList>
            <person name="Crits-Christoph A."/>
            <person name="Kang S.C."/>
            <person name="Lee H."/>
            <person name="Ostrov N."/>
        </authorList>
    </citation>
    <scope>NUCLEOTIDE SEQUENCE</scope>
    <source>
        <strain evidence="2">ATCC 51242</strain>
    </source>
</reference>
<gene>
    <name evidence="1" type="ORF">RradSPS_1891</name>
    <name evidence="2" type="ORF">SIL72_11135</name>
</gene>
<dbReference type="EMBL" id="JAWXXX010000001">
    <property type="protein sequence ID" value="MDX5894579.1"/>
    <property type="molecule type" value="Genomic_DNA"/>
</dbReference>
<dbReference type="EMBL" id="CP007514">
    <property type="protein sequence ID" value="AHY47174.1"/>
    <property type="molecule type" value="Genomic_DNA"/>
</dbReference>
<dbReference type="InterPro" id="IPR052517">
    <property type="entry name" value="GlcG_carb_metab_protein"/>
</dbReference>
<dbReference type="KEGG" id="rrd:RradSPS_1891"/>
<sequence length="135" mass="13910">MESISLEDARRVIAAAEKKAEEIDCPMDIAVVDAGGNLKAFARMDESFVGSIGISIDKAWTSIAFKCRTADLAPLTQSGESIFGLNTTNSGRVIIFGGGVPLVRDGNIVGAVGVSTGTVDQDMEVAEAGAAAFGQ</sequence>
<dbReference type="Proteomes" id="UP001281130">
    <property type="component" value="Unassembled WGS sequence"/>
</dbReference>
<dbReference type="RefSeq" id="WP_038682259.1">
    <property type="nucleotide sequence ID" value="NZ_CP007514.1"/>
</dbReference>
<keyword evidence="3" id="KW-1185">Reference proteome</keyword>
<dbReference type="InterPro" id="IPR038084">
    <property type="entry name" value="PduO/GlcC-like_sf"/>
</dbReference>
<protein>
    <submittedName>
        <fullName evidence="2">Heme-binding protein</fullName>
    </submittedName>
    <submittedName>
        <fullName evidence="1">Uncharacterized protein possibly involved in utilization of glycolate and propanediol</fullName>
    </submittedName>
</protein>
<evidence type="ECO:0000313" key="1">
    <source>
        <dbReference type="EMBL" id="AHY47174.1"/>
    </source>
</evidence>
<dbReference type="STRING" id="42256.RradSPS_1891"/>
<dbReference type="eggNOG" id="COG3193">
    <property type="taxonomic scope" value="Bacteria"/>
</dbReference>
<organism evidence="1 3">
    <name type="scientific">Rubrobacter radiotolerans</name>
    <name type="common">Arthrobacter radiotolerans</name>
    <dbReference type="NCBI Taxonomy" id="42256"/>
    <lineage>
        <taxon>Bacteria</taxon>
        <taxon>Bacillati</taxon>
        <taxon>Actinomycetota</taxon>
        <taxon>Rubrobacteria</taxon>
        <taxon>Rubrobacterales</taxon>
        <taxon>Rubrobacteraceae</taxon>
        <taxon>Rubrobacter</taxon>
    </lineage>
</organism>